<keyword evidence="7 10" id="KW-0067">ATP-binding</keyword>
<evidence type="ECO:0000313" key="14">
    <source>
        <dbReference type="EMBL" id="AMB94697.1"/>
    </source>
</evidence>
<reference evidence="14 16" key="1">
    <citation type="journal article" date="2016" name="Genome Announc.">
        <title>Complete Genome Sequences of Aerococcus christensenii CCUG 28831T, Aerococcus sanguinicola CCUG 43001T, Aerococcus urinae CCUG 36881T, Aerococcus urinaeequi CCUG 28094T, Aerococcus urinaehominis CCUG 42038 BT, and Aerococcus viridans CCUG 4311T.</title>
        <authorList>
            <person name="Carkaci D."/>
            <person name="Dargis R."/>
            <person name="Nielsen X.C."/>
            <person name="Skovgaard O."/>
            <person name="Fuursted K."/>
            <person name="Christensen J.J."/>
        </authorList>
    </citation>
    <scope>NUCLEOTIDE SEQUENCE [LARGE SCALE GENOMIC DNA]</scope>
    <source>
        <strain evidence="14 16">CCUG43001</strain>
    </source>
</reference>
<dbReference type="GO" id="GO:0052381">
    <property type="term" value="F:tRNA dimethylallyltransferase activity"/>
    <property type="evidence" value="ECO:0007669"/>
    <property type="project" value="UniProtKB-UniRule"/>
</dbReference>
<name>A0A0X8FCB8_9LACT</name>
<dbReference type="NCBIfam" id="TIGR00174">
    <property type="entry name" value="miaA"/>
    <property type="match status" value="1"/>
</dbReference>
<feature type="site" description="Interaction with substrate tRNA" evidence="10">
    <location>
        <position position="126"/>
    </location>
</feature>
<evidence type="ECO:0000256" key="9">
    <source>
        <dbReference type="ARBA" id="ARBA00049563"/>
    </source>
</evidence>
<dbReference type="InterPro" id="IPR027417">
    <property type="entry name" value="P-loop_NTPase"/>
</dbReference>
<evidence type="ECO:0000256" key="8">
    <source>
        <dbReference type="ARBA" id="ARBA00022842"/>
    </source>
</evidence>
<reference evidence="15 17" key="3">
    <citation type="submission" date="2017-12" db="EMBL/GenBank/DDBJ databases">
        <title>Phylogenetic diversity of female urinary microbiome.</title>
        <authorList>
            <person name="Thomas-White K."/>
            <person name="Wolfe A.J."/>
        </authorList>
    </citation>
    <scope>NUCLEOTIDE SEQUENCE [LARGE SCALE GENOMIC DNA]</scope>
    <source>
        <strain evidence="15 17">UMB0139</strain>
    </source>
</reference>
<comment type="similarity">
    <text evidence="3 10 13">Belongs to the IPP transferase family.</text>
</comment>
<gene>
    <name evidence="10" type="primary">miaA</name>
    <name evidence="14" type="ORF">AWM72_07975</name>
    <name evidence="15" type="ORF">CYJ28_01775</name>
</gene>
<reference evidence="16" key="2">
    <citation type="submission" date="2016-01" db="EMBL/GenBank/DDBJ databases">
        <title>Six Aerococcus type strain genome sequencing and assembly using PacBio and Illumina Hiseq.</title>
        <authorList>
            <person name="Carkaci D."/>
            <person name="Dargis R."/>
            <person name="Nielsen X.C."/>
            <person name="Skovgaard O."/>
            <person name="Fuursted K."/>
            <person name="Christensen J.J."/>
        </authorList>
    </citation>
    <scope>NUCLEOTIDE SEQUENCE [LARGE SCALE GENOMIC DNA]</scope>
    <source>
        <strain evidence="16">CCUG43001</strain>
    </source>
</reference>
<comment type="catalytic activity">
    <reaction evidence="9 10 11">
        <text>adenosine(37) in tRNA + dimethylallyl diphosphate = N(6)-dimethylallyladenosine(37) in tRNA + diphosphate</text>
        <dbReference type="Rhea" id="RHEA:26482"/>
        <dbReference type="Rhea" id="RHEA-COMP:10162"/>
        <dbReference type="Rhea" id="RHEA-COMP:10375"/>
        <dbReference type="ChEBI" id="CHEBI:33019"/>
        <dbReference type="ChEBI" id="CHEBI:57623"/>
        <dbReference type="ChEBI" id="CHEBI:74411"/>
        <dbReference type="ChEBI" id="CHEBI:74415"/>
        <dbReference type="EC" id="2.5.1.75"/>
    </reaction>
</comment>
<evidence type="ECO:0000256" key="2">
    <source>
        <dbReference type="ARBA" id="ARBA00003213"/>
    </source>
</evidence>
<feature type="binding site" evidence="10">
    <location>
        <begin position="13"/>
        <end position="18"/>
    </location>
    <ligand>
        <name>substrate</name>
    </ligand>
</feature>
<feature type="binding site" evidence="10">
    <location>
        <begin position="11"/>
        <end position="18"/>
    </location>
    <ligand>
        <name>ATP</name>
        <dbReference type="ChEBI" id="CHEBI:30616"/>
    </ligand>
</feature>
<dbReference type="Gene3D" id="1.10.20.140">
    <property type="match status" value="1"/>
</dbReference>
<dbReference type="RefSeq" id="WP_067975996.1">
    <property type="nucleotide sequence ID" value="NZ_CAJHKM010000002.1"/>
</dbReference>
<dbReference type="PANTHER" id="PTHR11088:SF60">
    <property type="entry name" value="TRNA DIMETHYLALLYLTRANSFERASE"/>
    <property type="match status" value="1"/>
</dbReference>
<dbReference type="KEGG" id="asan:AWM72_07975"/>
<evidence type="ECO:0000256" key="7">
    <source>
        <dbReference type="ARBA" id="ARBA00022840"/>
    </source>
</evidence>
<dbReference type="EMBL" id="CP014160">
    <property type="protein sequence ID" value="AMB94697.1"/>
    <property type="molecule type" value="Genomic_DNA"/>
</dbReference>
<comment type="cofactor">
    <cofactor evidence="1 10">
        <name>Mg(2+)</name>
        <dbReference type="ChEBI" id="CHEBI:18420"/>
    </cofactor>
</comment>
<comment type="caution">
    <text evidence="10">Lacks conserved residue(s) required for the propagation of feature annotation.</text>
</comment>
<keyword evidence="8 10" id="KW-0460">Magnesium</keyword>
<feature type="site" description="Interaction with substrate tRNA" evidence="10">
    <location>
        <position position="102"/>
    </location>
</feature>
<evidence type="ECO:0000256" key="4">
    <source>
        <dbReference type="ARBA" id="ARBA00022679"/>
    </source>
</evidence>
<dbReference type="GO" id="GO:0005524">
    <property type="term" value="F:ATP binding"/>
    <property type="evidence" value="ECO:0007669"/>
    <property type="project" value="UniProtKB-UniRule"/>
</dbReference>
<sequence length="314" mass="35783">MTKEKLIVICGPTGVGKTALSLDLAQKFSGEVVNGDSMQVYRHLDIGTAKISPEERGSIPHHLFDLREVHESYSVADFKRDATEVITKIHERGHLPLLVGGTGLYLEALLYDFDLGSEVAEHPAFREAMAGYADQYGALALHQKLQTVDPKAAEAIHPNNQRRVIRALEVCQFSSGKFSDQKQSRHQDSPYDLLIIALVRDRQKLYEQINQRVLEMVDQGLLEEAKWLYQQDLPPDAQSMKAIAYKELFPYLSGQESLEAGIQRLQKNTRHYAKRQLTWIRHRLPAAQTYDLVDDPQATDYQRLVEEVKRFLKT</sequence>
<dbReference type="SUPFAM" id="SSF52540">
    <property type="entry name" value="P-loop containing nucleoside triphosphate hydrolases"/>
    <property type="match status" value="2"/>
</dbReference>
<dbReference type="AlphaFoldDB" id="A0A0X8FCB8"/>
<dbReference type="Proteomes" id="UP000069912">
    <property type="component" value="Chromosome"/>
</dbReference>
<protein>
    <recommendedName>
        <fullName evidence="10">tRNA dimethylallyltransferase</fullName>
        <ecNumber evidence="10">2.5.1.75</ecNumber>
    </recommendedName>
    <alternativeName>
        <fullName evidence="10">Dimethylallyl diphosphate:tRNA dimethylallyltransferase</fullName>
        <shortName evidence="10">DMAPP:tRNA dimethylallyltransferase</shortName>
        <shortName evidence="10">DMATase</shortName>
    </alternativeName>
    <alternativeName>
        <fullName evidence="10">Isopentenyl-diphosphate:tRNA isopentenyltransferase</fullName>
        <shortName evidence="10">IPP transferase</shortName>
        <shortName evidence="10">IPPT</shortName>
        <shortName evidence="10">IPTase</shortName>
    </alternativeName>
</protein>
<evidence type="ECO:0000256" key="3">
    <source>
        <dbReference type="ARBA" id="ARBA00005842"/>
    </source>
</evidence>
<dbReference type="InterPro" id="IPR018022">
    <property type="entry name" value="IPT"/>
</dbReference>
<organism evidence="14 16">
    <name type="scientific">Aerococcus sanguinicola</name>
    <dbReference type="NCBI Taxonomy" id="119206"/>
    <lineage>
        <taxon>Bacteria</taxon>
        <taxon>Bacillati</taxon>
        <taxon>Bacillota</taxon>
        <taxon>Bacilli</taxon>
        <taxon>Lactobacillales</taxon>
        <taxon>Aerococcaceae</taxon>
        <taxon>Aerococcus</taxon>
    </lineage>
</organism>
<keyword evidence="5 10" id="KW-0819">tRNA processing</keyword>
<dbReference type="OrthoDB" id="9776390at2"/>
<dbReference type="PANTHER" id="PTHR11088">
    <property type="entry name" value="TRNA DIMETHYLALLYLTRANSFERASE"/>
    <property type="match status" value="1"/>
</dbReference>
<keyword evidence="6 10" id="KW-0547">Nucleotide-binding</keyword>
<dbReference type="EMBL" id="PKGY01000001">
    <property type="protein sequence ID" value="PKZ23303.1"/>
    <property type="molecule type" value="Genomic_DNA"/>
</dbReference>
<dbReference type="GeneID" id="92904003"/>
<evidence type="ECO:0000313" key="17">
    <source>
        <dbReference type="Proteomes" id="UP000234239"/>
    </source>
</evidence>
<proteinExistence type="inferred from homology"/>
<accession>A0A0X8FCB8</accession>
<dbReference type="GO" id="GO:0006400">
    <property type="term" value="P:tRNA modification"/>
    <property type="evidence" value="ECO:0007669"/>
    <property type="project" value="TreeGrafter"/>
</dbReference>
<keyword evidence="16" id="KW-1185">Reference proteome</keyword>
<dbReference type="Gene3D" id="3.40.50.300">
    <property type="entry name" value="P-loop containing nucleotide triphosphate hydrolases"/>
    <property type="match status" value="1"/>
</dbReference>
<evidence type="ECO:0000256" key="5">
    <source>
        <dbReference type="ARBA" id="ARBA00022694"/>
    </source>
</evidence>
<dbReference type="EC" id="2.5.1.75" evidence="10"/>
<comment type="function">
    <text evidence="2 10 12">Catalyzes the transfer of a dimethylallyl group onto the adenine at position 37 in tRNAs that read codons beginning with uridine, leading to the formation of N6-(dimethylallyl)adenosine (i(6)A).</text>
</comment>
<evidence type="ECO:0000256" key="1">
    <source>
        <dbReference type="ARBA" id="ARBA00001946"/>
    </source>
</evidence>
<evidence type="ECO:0000256" key="12">
    <source>
        <dbReference type="RuleBase" id="RU003784"/>
    </source>
</evidence>
<evidence type="ECO:0000313" key="15">
    <source>
        <dbReference type="EMBL" id="PKZ23303.1"/>
    </source>
</evidence>
<dbReference type="Proteomes" id="UP000234239">
    <property type="component" value="Unassembled WGS sequence"/>
</dbReference>
<evidence type="ECO:0000313" key="16">
    <source>
        <dbReference type="Proteomes" id="UP000069912"/>
    </source>
</evidence>
<evidence type="ECO:0000256" key="13">
    <source>
        <dbReference type="RuleBase" id="RU003785"/>
    </source>
</evidence>
<dbReference type="HAMAP" id="MF_00185">
    <property type="entry name" value="IPP_trans"/>
    <property type="match status" value="1"/>
</dbReference>
<keyword evidence="4 10" id="KW-0808">Transferase</keyword>
<evidence type="ECO:0000256" key="11">
    <source>
        <dbReference type="RuleBase" id="RU003783"/>
    </source>
</evidence>
<dbReference type="InterPro" id="IPR039657">
    <property type="entry name" value="Dimethylallyltransferase"/>
</dbReference>
<dbReference type="Pfam" id="PF01715">
    <property type="entry name" value="IPPT"/>
    <property type="match status" value="1"/>
</dbReference>
<evidence type="ECO:0000256" key="10">
    <source>
        <dbReference type="HAMAP-Rule" id="MF_00185"/>
    </source>
</evidence>
<comment type="subunit">
    <text evidence="10">Monomer.</text>
</comment>
<feature type="region of interest" description="Interaction with substrate tRNA" evidence="10">
    <location>
        <begin position="36"/>
        <end position="39"/>
    </location>
</feature>
<evidence type="ECO:0000256" key="6">
    <source>
        <dbReference type="ARBA" id="ARBA00022741"/>
    </source>
</evidence>